<dbReference type="InterPro" id="IPR018108">
    <property type="entry name" value="MCP_transmembrane"/>
</dbReference>
<dbReference type="Gene3D" id="1.50.40.10">
    <property type="entry name" value="Mitochondrial carrier domain"/>
    <property type="match status" value="1"/>
</dbReference>
<evidence type="ECO:0000313" key="13">
    <source>
        <dbReference type="Proteomes" id="UP000605846"/>
    </source>
</evidence>
<dbReference type="InterPro" id="IPR023395">
    <property type="entry name" value="MCP_dom_sf"/>
</dbReference>
<evidence type="ECO:0000256" key="3">
    <source>
        <dbReference type="ARBA" id="ARBA00022448"/>
    </source>
</evidence>
<evidence type="ECO:0000256" key="8">
    <source>
        <dbReference type="ARBA" id="ARBA00023128"/>
    </source>
</evidence>
<evidence type="ECO:0000256" key="9">
    <source>
        <dbReference type="ARBA" id="ARBA00023136"/>
    </source>
</evidence>
<reference evidence="12" key="1">
    <citation type="submission" date="2020-01" db="EMBL/GenBank/DDBJ databases">
        <title>Genome Sequencing of Three Apophysomyces-Like Fungal Strains Confirms a Novel Fungal Genus in the Mucoromycota with divergent Burkholderia-like Endosymbiotic Bacteria.</title>
        <authorList>
            <person name="Stajich J.E."/>
            <person name="Macias A.M."/>
            <person name="Carter-House D."/>
            <person name="Lovett B."/>
            <person name="Kasson L.R."/>
            <person name="Berry K."/>
            <person name="Grigoriev I."/>
            <person name="Chang Y."/>
            <person name="Spatafora J."/>
            <person name="Kasson M.T."/>
        </authorList>
    </citation>
    <scope>NUCLEOTIDE SEQUENCE</scope>
    <source>
        <strain evidence="12">NRRL A-21654</strain>
    </source>
</reference>
<keyword evidence="5" id="KW-0677">Repeat</keyword>
<protein>
    <recommendedName>
        <fullName evidence="14">Mitochondrial carrier protein</fullName>
    </recommendedName>
</protein>
<sequence length="327" mass="36136">MTDVNELELFETDTGVQPPSTYKTTSSGSVSSVERMMAACSGAILTTLLVTPLDVIKTRLQSQVIPGSVKTQQLHGTWDGITKIVRHEGIPALWRGLSAGLVMAIPSTIIYFVGYDYIRDQTQIVNQTLHDYSPLWAGGAARVVAAAVISPIELFRTRLQSVEGLQGFGDVWRGVVRMVHKDGVSSLWRGLLPTMLRDVPFSAVYWMGYERIKDRLQPQTVRSNDAVSQFHTSFVAGASSGMIAAVITTPFDVIKTQRQVSSIRADIRFSQLLRNIVATEGYQGFFRGVVPRVIKVAPSCAIMISSYEVGKLLFADRRNTTYTHPHR</sequence>
<evidence type="ECO:0000256" key="4">
    <source>
        <dbReference type="ARBA" id="ARBA00022692"/>
    </source>
</evidence>
<dbReference type="SUPFAM" id="SSF103506">
    <property type="entry name" value="Mitochondrial carrier"/>
    <property type="match status" value="1"/>
</dbReference>
<dbReference type="GO" id="GO:1990542">
    <property type="term" value="P:mitochondrial transmembrane transport"/>
    <property type="evidence" value="ECO:0007669"/>
    <property type="project" value="InterPro"/>
</dbReference>
<comment type="caution">
    <text evidence="12">The sequence shown here is derived from an EMBL/GenBank/DDBJ whole genome shotgun (WGS) entry which is preliminary data.</text>
</comment>
<keyword evidence="9 10" id="KW-0472">Membrane</keyword>
<dbReference type="AlphaFoldDB" id="A0A8H7EUE3"/>
<dbReference type="OrthoDB" id="1747031at2759"/>
<keyword evidence="3 11" id="KW-0813">Transport</keyword>
<keyword evidence="8" id="KW-0496">Mitochondrion</keyword>
<keyword evidence="13" id="KW-1185">Reference proteome</keyword>
<evidence type="ECO:0000256" key="6">
    <source>
        <dbReference type="ARBA" id="ARBA00022792"/>
    </source>
</evidence>
<feature type="repeat" description="Solcar" evidence="10">
    <location>
        <begin position="228"/>
        <end position="313"/>
    </location>
</feature>
<organism evidence="12 13">
    <name type="scientific">Apophysomyces ossiformis</name>
    <dbReference type="NCBI Taxonomy" id="679940"/>
    <lineage>
        <taxon>Eukaryota</taxon>
        <taxon>Fungi</taxon>
        <taxon>Fungi incertae sedis</taxon>
        <taxon>Mucoromycota</taxon>
        <taxon>Mucoromycotina</taxon>
        <taxon>Mucoromycetes</taxon>
        <taxon>Mucorales</taxon>
        <taxon>Mucorineae</taxon>
        <taxon>Mucoraceae</taxon>
        <taxon>Apophysomyces</taxon>
    </lineage>
</organism>
<dbReference type="Proteomes" id="UP000605846">
    <property type="component" value="Unassembled WGS sequence"/>
</dbReference>
<comment type="subcellular location">
    <subcellularLocation>
        <location evidence="1">Mitochondrion inner membrane</location>
        <topology evidence="1">Multi-pass membrane protein</topology>
    </subcellularLocation>
</comment>
<dbReference type="InterPro" id="IPR002067">
    <property type="entry name" value="MCP"/>
</dbReference>
<evidence type="ECO:0000256" key="7">
    <source>
        <dbReference type="ARBA" id="ARBA00022989"/>
    </source>
</evidence>
<dbReference type="Pfam" id="PF00153">
    <property type="entry name" value="Mito_carr"/>
    <property type="match status" value="3"/>
</dbReference>
<proteinExistence type="inferred from homology"/>
<evidence type="ECO:0000256" key="2">
    <source>
        <dbReference type="ARBA" id="ARBA00006375"/>
    </source>
</evidence>
<dbReference type="InterPro" id="IPR045315">
    <property type="entry name" value="Mtm1-like"/>
</dbReference>
<evidence type="ECO:0008006" key="14">
    <source>
        <dbReference type="Google" id="ProtNLM"/>
    </source>
</evidence>
<feature type="repeat" description="Solcar" evidence="10">
    <location>
        <begin position="129"/>
        <end position="215"/>
    </location>
</feature>
<feature type="repeat" description="Solcar" evidence="10">
    <location>
        <begin position="30"/>
        <end position="121"/>
    </location>
</feature>
<name>A0A8H7EUE3_9FUNG</name>
<evidence type="ECO:0000256" key="5">
    <source>
        <dbReference type="ARBA" id="ARBA00022737"/>
    </source>
</evidence>
<comment type="similarity">
    <text evidence="2 11">Belongs to the mitochondrial carrier (TC 2.A.29) family.</text>
</comment>
<keyword evidence="7" id="KW-1133">Transmembrane helix</keyword>
<evidence type="ECO:0000256" key="1">
    <source>
        <dbReference type="ARBA" id="ARBA00004448"/>
    </source>
</evidence>
<gene>
    <name evidence="12" type="ORF">EC973_007713</name>
</gene>
<keyword evidence="4 10" id="KW-0812">Transmembrane</keyword>
<dbReference type="GO" id="GO:0005743">
    <property type="term" value="C:mitochondrial inner membrane"/>
    <property type="evidence" value="ECO:0007669"/>
    <property type="project" value="UniProtKB-SubCell"/>
</dbReference>
<dbReference type="PANTHER" id="PTHR45760:SF2">
    <property type="entry name" value="FI19922P1-RELATED"/>
    <property type="match status" value="1"/>
</dbReference>
<dbReference type="PANTHER" id="PTHR45760">
    <property type="entry name" value="FI19922P1-RELATED"/>
    <property type="match status" value="1"/>
</dbReference>
<evidence type="ECO:0000256" key="11">
    <source>
        <dbReference type="RuleBase" id="RU000488"/>
    </source>
</evidence>
<evidence type="ECO:0000313" key="12">
    <source>
        <dbReference type="EMBL" id="KAF7731882.1"/>
    </source>
</evidence>
<dbReference type="PRINTS" id="PR00926">
    <property type="entry name" value="MITOCARRIER"/>
</dbReference>
<evidence type="ECO:0000256" key="10">
    <source>
        <dbReference type="PROSITE-ProRule" id="PRU00282"/>
    </source>
</evidence>
<dbReference type="EMBL" id="JABAYA010000006">
    <property type="protein sequence ID" value="KAF7731882.1"/>
    <property type="molecule type" value="Genomic_DNA"/>
</dbReference>
<accession>A0A8H7EUE3</accession>
<dbReference type="PROSITE" id="PS50920">
    <property type="entry name" value="SOLCAR"/>
    <property type="match status" value="3"/>
</dbReference>
<keyword evidence="6" id="KW-0999">Mitochondrion inner membrane</keyword>